<sequence>MTKKRILPVPLILLTPIVLLILVVIAGVYRFSLPADSITAKFSRQVTNQDAVMLRVFGIKTPNPWTVKVPETQVYSFIQRLDNGSGLAQGYYQDQAVRGTVTLDTRQLIQLNETLYAVIMRISNQGTGIFYYLTLFDYDKLRHRMISRDAYLLGDRIEVERLEQQGQNIQVRVKQRKLDQPMVQKPKTADIMLFEFDERALSPVLK</sequence>
<dbReference type="Proteomes" id="UP001157138">
    <property type="component" value="Unassembled WGS sequence"/>
</dbReference>
<proteinExistence type="predicted"/>
<gene>
    <name evidence="1" type="ORF">GCM10007938_29570</name>
</gene>
<dbReference type="RefSeq" id="WP_284193039.1">
    <property type="nucleotide sequence ID" value="NZ_BSPW01000067.1"/>
</dbReference>
<keyword evidence="2" id="KW-1185">Reference proteome</keyword>
<evidence type="ECO:0000313" key="2">
    <source>
        <dbReference type="Proteomes" id="UP001157138"/>
    </source>
</evidence>
<dbReference type="EMBL" id="BSPW01000067">
    <property type="protein sequence ID" value="GLT19175.1"/>
    <property type="molecule type" value="Genomic_DNA"/>
</dbReference>
<reference evidence="2" key="1">
    <citation type="journal article" date="2019" name="Int. J. Syst. Evol. Microbiol.">
        <title>The Global Catalogue of Microorganisms (GCM) 10K type strain sequencing project: providing services to taxonomists for standard genome sequencing and annotation.</title>
        <authorList>
            <consortium name="The Broad Institute Genomics Platform"/>
            <consortium name="The Broad Institute Genome Sequencing Center for Infectious Disease"/>
            <person name="Wu L."/>
            <person name="Ma J."/>
        </authorList>
    </citation>
    <scope>NUCLEOTIDE SEQUENCE [LARGE SCALE GENOMIC DNA]</scope>
    <source>
        <strain evidence="2">NBRC 108723</strain>
    </source>
</reference>
<protein>
    <submittedName>
        <fullName evidence="1">Uncharacterized protein</fullName>
    </submittedName>
</protein>
<evidence type="ECO:0000313" key="1">
    <source>
        <dbReference type="EMBL" id="GLT19175.1"/>
    </source>
</evidence>
<name>A0ABQ6F315_9VIBR</name>
<organism evidence="1 2">
    <name type="scientific">Vibrio zhanjiangensis</name>
    <dbReference type="NCBI Taxonomy" id="1046128"/>
    <lineage>
        <taxon>Bacteria</taxon>
        <taxon>Pseudomonadati</taxon>
        <taxon>Pseudomonadota</taxon>
        <taxon>Gammaproteobacteria</taxon>
        <taxon>Vibrionales</taxon>
        <taxon>Vibrionaceae</taxon>
        <taxon>Vibrio</taxon>
    </lineage>
</organism>
<comment type="caution">
    <text evidence="1">The sequence shown here is derived from an EMBL/GenBank/DDBJ whole genome shotgun (WGS) entry which is preliminary data.</text>
</comment>
<accession>A0ABQ6F315</accession>